<accession>A0A0F5YB56</accession>
<gene>
    <name evidence="2" type="ORF">WN50_25190</name>
</gene>
<feature type="compositionally biased region" description="Pro residues" evidence="1">
    <location>
        <begin position="258"/>
        <end position="268"/>
    </location>
</feature>
<evidence type="ECO:0000313" key="3">
    <source>
        <dbReference type="Proteomes" id="UP000033607"/>
    </source>
</evidence>
<name>A0A0F5YB56_9CYAN</name>
<dbReference type="OrthoDB" id="490046at2"/>
<feature type="region of interest" description="Disordered" evidence="1">
    <location>
        <begin position="224"/>
        <end position="275"/>
    </location>
</feature>
<dbReference type="EMBL" id="LATL02000323">
    <property type="protein sequence ID" value="KKD35465.1"/>
    <property type="molecule type" value="Genomic_DNA"/>
</dbReference>
<proteinExistence type="predicted"/>
<evidence type="ECO:0000313" key="2">
    <source>
        <dbReference type="EMBL" id="KKD35465.1"/>
    </source>
</evidence>
<comment type="caution">
    <text evidence="2">The sequence shown here is derived from an EMBL/GenBank/DDBJ whole genome shotgun (WGS) entry which is preliminary data.</text>
</comment>
<dbReference type="RefSeq" id="WP_046281359.1">
    <property type="nucleotide sequence ID" value="NZ_LATL02000323.1"/>
</dbReference>
<protein>
    <submittedName>
        <fullName evidence="2">Uncharacterized protein</fullName>
    </submittedName>
</protein>
<organism evidence="2 3">
    <name type="scientific">Limnoraphis robusta CS-951</name>
    <dbReference type="NCBI Taxonomy" id="1637645"/>
    <lineage>
        <taxon>Bacteria</taxon>
        <taxon>Bacillati</taxon>
        <taxon>Cyanobacteriota</taxon>
        <taxon>Cyanophyceae</taxon>
        <taxon>Oscillatoriophycideae</taxon>
        <taxon>Oscillatoriales</taxon>
        <taxon>Sirenicapillariaceae</taxon>
        <taxon>Limnoraphis</taxon>
    </lineage>
</organism>
<evidence type="ECO:0000256" key="1">
    <source>
        <dbReference type="SAM" id="MobiDB-lite"/>
    </source>
</evidence>
<dbReference type="Proteomes" id="UP000033607">
    <property type="component" value="Unassembled WGS sequence"/>
</dbReference>
<dbReference type="AlphaFoldDB" id="A0A0F5YB56"/>
<reference evidence="2 3" key="1">
    <citation type="submission" date="2015-06" db="EMBL/GenBank/DDBJ databases">
        <title>Draft genome assembly of filamentous brackish cyanobacterium Limnoraphis robusta strain CS-951.</title>
        <authorList>
            <person name="Willis A."/>
            <person name="Parks M."/>
            <person name="Burford M.A."/>
        </authorList>
    </citation>
    <scope>NUCLEOTIDE SEQUENCE [LARGE SCALE GENOMIC DNA]</scope>
    <source>
        <strain evidence="2 3">CS-951</strain>
    </source>
</reference>
<feature type="compositionally biased region" description="Low complexity" evidence="1">
    <location>
        <begin position="236"/>
        <end position="257"/>
    </location>
</feature>
<sequence>MKAAVNVQTAESMADWNIVTTQWEEAINLLKIVPKLSENYSVAQSKITEYQRNLDYAKNKVALLDPLNQAMNKAQSAANLTQTAKSYDQWNQVYSGWKDAISLLENLPESHQKSDFAQQKITEYQSNLDYAKQQMTRTDPFVSGTNKAEEAVLLQPNAVLEADWNEVANCWQKAITLLKTVSQTHPQYQTASQKITEYQQNLSYAQKQANLMRQATVAVMQNSLPVSSPQSPPSSPTQQSVKPQVSNSAQQPTNNPQPSNPPTSPQPQPVSGSATDFMNAYLNDIVNKGSYGYGYWCKSSEILSSRLFSPRNFQVLDVNEYDNGNSASATVRIDSSNKGGMPITQNWRFYLDKETDPSAVEGLPGGWCIALMFDS</sequence>